<sequence length="65" mass="7333">MAAAMRRRLVATLDALIDFFAMHRDVLRCGDTNTHLIALDPEHCHGDQIADHQGFAYPASQDQHF</sequence>
<dbReference type="Proteomes" id="UP000055854">
    <property type="component" value="Unassembled WGS sequence"/>
</dbReference>
<proteinExistence type="predicted"/>
<reference evidence="1 2" key="1">
    <citation type="submission" date="2015-11" db="EMBL/GenBank/DDBJ databases">
        <title>Long Read and Single Molecule DNA Sequencing Simplifies Genome Assembly and TAL Effector Gene Analysis of Xanthomonas translucens.</title>
        <authorList>
            <person name="Peng Z."/>
            <person name="Hu Y."/>
            <person name="Xie J."/>
            <person name="Potnis N."/>
            <person name="Akhunova A."/>
            <person name="Jones J."/>
            <person name="Liu Z."/>
            <person name="White F."/>
            <person name="Liu S."/>
        </authorList>
    </citation>
    <scope>NUCLEOTIDE SEQUENCE [LARGE SCALE GENOMIC DNA]</scope>
    <source>
        <strain evidence="1 2">B1</strain>
    </source>
</reference>
<dbReference type="EMBL" id="LNTA01000028">
    <property type="protein sequence ID" value="KWV16439.1"/>
    <property type="molecule type" value="Genomic_DNA"/>
</dbReference>
<evidence type="ECO:0000313" key="2">
    <source>
        <dbReference type="Proteomes" id="UP000055854"/>
    </source>
</evidence>
<accession>A0A109HQD2</accession>
<comment type="caution">
    <text evidence="1">The sequence shown here is derived from an EMBL/GenBank/DDBJ whole genome shotgun (WGS) entry which is preliminary data.</text>
</comment>
<gene>
    <name evidence="1" type="ORF">ATB53_09515</name>
</gene>
<name>A0A109HQD2_XANCT</name>
<organism evidence="1 2">
    <name type="scientific">Xanthomonas campestris pv. translucens</name>
    <dbReference type="NCBI Taxonomy" id="343"/>
    <lineage>
        <taxon>Bacteria</taxon>
        <taxon>Pseudomonadati</taxon>
        <taxon>Pseudomonadota</taxon>
        <taxon>Gammaproteobacteria</taxon>
        <taxon>Lysobacterales</taxon>
        <taxon>Lysobacteraceae</taxon>
        <taxon>Xanthomonas</taxon>
        <taxon>Xanthomonas translucens group</taxon>
    </lineage>
</organism>
<dbReference type="AlphaFoldDB" id="A0A109HQD2"/>
<evidence type="ECO:0000313" key="1">
    <source>
        <dbReference type="EMBL" id="KWV16439.1"/>
    </source>
</evidence>
<protein>
    <submittedName>
        <fullName evidence="1">Uncharacterized protein</fullName>
    </submittedName>
</protein>